<keyword evidence="9" id="KW-1185">Reference proteome</keyword>
<gene>
    <name evidence="8" type="ORF">TTAC_LOCUS7619</name>
</gene>
<keyword evidence="4" id="KW-0690">Ribosome biogenesis</keyword>
<name>A0A0R3X2U6_HYDTA</name>
<reference evidence="8 9" key="2">
    <citation type="submission" date="2018-11" db="EMBL/GenBank/DDBJ databases">
        <authorList>
            <consortium name="Pathogen Informatics"/>
        </authorList>
    </citation>
    <scope>NUCLEOTIDE SEQUENCE [LARGE SCALE GENOMIC DNA]</scope>
</reference>
<evidence type="ECO:0000313" key="10">
    <source>
        <dbReference type="WBParaSite" id="TTAC_0000763401-mRNA-1"/>
    </source>
</evidence>
<dbReference type="GO" id="GO:0042273">
    <property type="term" value="P:ribosomal large subunit biogenesis"/>
    <property type="evidence" value="ECO:0007669"/>
    <property type="project" value="TreeGrafter"/>
</dbReference>
<dbReference type="PANTHER" id="PTHR13028:SF0">
    <property type="entry name" value="RRNA-PROCESSING PROTEIN EBP2-RELATED"/>
    <property type="match status" value="1"/>
</dbReference>
<dbReference type="GO" id="GO:0006364">
    <property type="term" value="P:rRNA processing"/>
    <property type="evidence" value="ECO:0007669"/>
    <property type="project" value="TreeGrafter"/>
</dbReference>
<dbReference type="GO" id="GO:0030687">
    <property type="term" value="C:preribosome, large subunit precursor"/>
    <property type="evidence" value="ECO:0007669"/>
    <property type="project" value="TreeGrafter"/>
</dbReference>
<evidence type="ECO:0000256" key="2">
    <source>
        <dbReference type="ARBA" id="ARBA00004604"/>
    </source>
</evidence>
<evidence type="ECO:0000256" key="1">
    <source>
        <dbReference type="ARBA" id="ARBA00003387"/>
    </source>
</evidence>
<accession>A0A0R3X2U6</accession>
<evidence type="ECO:0000313" key="9">
    <source>
        <dbReference type="Proteomes" id="UP000274429"/>
    </source>
</evidence>
<comment type="subcellular location">
    <subcellularLocation>
        <location evidence="2">Nucleus</location>
        <location evidence="2">Nucleolus</location>
    </subcellularLocation>
</comment>
<keyword evidence="6" id="KW-0539">Nucleus</keyword>
<organism evidence="10">
    <name type="scientific">Hydatigena taeniaeformis</name>
    <name type="common">Feline tapeworm</name>
    <name type="synonym">Taenia taeniaeformis</name>
    <dbReference type="NCBI Taxonomy" id="6205"/>
    <lineage>
        <taxon>Eukaryota</taxon>
        <taxon>Metazoa</taxon>
        <taxon>Spiralia</taxon>
        <taxon>Lophotrochozoa</taxon>
        <taxon>Platyhelminthes</taxon>
        <taxon>Cestoda</taxon>
        <taxon>Eucestoda</taxon>
        <taxon>Cyclophyllidea</taxon>
        <taxon>Taeniidae</taxon>
        <taxon>Hydatigera</taxon>
    </lineage>
</organism>
<dbReference type="GO" id="GO:0034399">
    <property type="term" value="C:nuclear periphery"/>
    <property type="evidence" value="ECO:0007669"/>
    <property type="project" value="TreeGrafter"/>
</dbReference>
<evidence type="ECO:0000256" key="4">
    <source>
        <dbReference type="ARBA" id="ARBA00022517"/>
    </source>
</evidence>
<feature type="compositionally biased region" description="Basic and acidic residues" evidence="7">
    <location>
        <begin position="211"/>
        <end position="230"/>
    </location>
</feature>
<dbReference type="GO" id="GO:0005730">
    <property type="term" value="C:nucleolus"/>
    <property type="evidence" value="ECO:0007669"/>
    <property type="project" value="UniProtKB-SubCell"/>
</dbReference>
<evidence type="ECO:0000256" key="6">
    <source>
        <dbReference type="ARBA" id="ARBA00023242"/>
    </source>
</evidence>
<dbReference type="PANTHER" id="PTHR13028">
    <property type="entry name" value="RRNA PROCESSING PROTEIN EBNA1-BINDING PROTEIN-RELATED"/>
    <property type="match status" value="1"/>
</dbReference>
<dbReference type="AlphaFoldDB" id="A0A0R3X2U6"/>
<evidence type="ECO:0000313" key="8">
    <source>
        <dbReference type="EMBL" id="VDM32031.1"/>
    </source>
</evidence>
<comment type="similarity">
    <text evidence="3">Belongs to the EBP2 family.</text>
</comment>
<keyword evidence="5" id="KW-0175">Coiled coil</keyword>
<feature type="region of interest" description="Disordered" evidence="7">
    <location>
        <begin position="200"/>
        <end position="233"/>
    </location>
</feature>
<dbReference type="Pfam" id="PF05890">
    <property type="entry name" value="Ebp2"/>
    <property type="match status" value="1"/>
</dbReference>
<dbReference type="Proteomes" id="UP000274429">
    <property type="component" value="Unassembled WGS sequence"/>
</dbReference>
<comment type="function">
    <text evidence="1">Required for the processing of the 27S pre-rRNA.</text>
</comment>
<sequence>MSDTESDSDLQELLCAPGVYKEIKFPKSSINNKPLLKNVLRQISKSFPWIERLDIVTEPALPPKDTDLENDFNKIDPNDDFKREALFYRVAQAAVLKAIPRLHELGIPTKRPSDYFAEMIKSDAHMAKVVREQIVVNKKRLEMRERARQLREQRKFGKQQQKEILEARRLEKKKHMEALKAAKKRPGGKEQAQVLEELLQSGSKQSKGKHSHDGGGKNQDRKYFRPSEYAKRRKINYRRAYKNQKYGFGGQKKRSKRNDAQSICTTSNDGVSVLTHTASASRIKLLNRRMQKTRRLNAQRQRKRMSATKI</sequence>
<dbReference type="OrthoDB" id="443772at2759"/>
<evidence type="ECO:0000256" key="7">
    <source>
        <dbReference type="SAM" id="MobiDB-lite"/>
    </source>
</evidence>
<evidence type="ECO:0000256" key="5">
    <source>
        <dbReference type="ARBA" id="ARBA00023054"/>
    </source>
</evidence>
<feature type="region of interest" description="Disordered" evidence="7">
    <location>
        <begin position="245"/>
        <end position="264"/>
    </location>
</feature>
<dbReference type="WBParaSite" id="TTAC_0000763401-mRNA-1">
    <property type="protein sequence ID" value="TTAC_0000763401-mRNA-1"/>
    <property type="gene ID" value="TTAC_0000763401"/>
</dbReference>
<evidence type="ECO:0000256" key="3">
    <source>
        <dbReference type="ARBA" id="ARBA00007336"/>
    </source>
</evidence>
<dbReference type="STRING" id="6205.A0A0R3X2U6"/>
<protein>
    <submittedName>
        <fullName evidence="10">rRNA-processing protein EBP2 homolog</fullName>
    </submittedName>
</protein>
<proteinExistence type="inferred from homology"/>
<reference evidence="10" key="1">
    <citation type="submission" date="2017-02" db="UniProtKB">
        <authorList>
            <consortium name="WormBaseParasite"/>
        </authorList>
    </citation>
    <scope>IDENTIFICATION</scope>
</reference>
<dbReference type="EMBL" id="UYWX01020388">
    <property type="protein sequence ID" value="VDM32031.1"/>
    <property type="molecule type" value="Genomic_DNA"/>
</dbReference>
<dbReference type="InterPro" id="IPR008610">
    <property type="entry name" value="Ebp2"/>
</dbReference>